<reference evidence="10" key="1">
    <citation type="submission" date="2023-01" db="EMBL/GenBank/DDBJ databases">
        <authorList>
            <person name="Van Ghelder C."/>
            <person name="Rancurel C."/>
        </authorList>
    </citation>
    <scope>NUCLEOTIDE SEQUENCE</scope>
    <source>
        <strain evidence="10">CNCM I-4278</strain>
    </source>
</reference>
<evidence type="ECO:0000256" key="6">
    <source>
        <dbReference type="ARBA" id="ARBA00023004"/>
    </source>
</evidence>
<organism evidence="10 11">
    <name type="scientific">Periconia digitata</name>
    <dbReference type="NCBI Taxonomy" id="1303443"/>
    <lineage>
        <taxon>Eukaryota</taxon>
        <taxon>Fungi</taxon>
        <taxon>Dikarya</taxon>
        <taxon>Ascomycota</taxon>
        <taxon>Pezizomycotina</taxon>
        <taxon>Dothideomycetes</taxon>
        <taxon>Pleosporomycetidae</taxon>
        <taxon>Pleosporales</taxon>
        <taxon>Massarineae</taxon>
        <taxon>Periconiaceae</taxon>
        <taxon>Periconia</taxon>
    </lineage>
</organism>
<dbReference type="PANTHER" id="PTHR33577">
    <property type="entry name" value="STERIGMATOCYSTIN BIOSYNTHESIS PEROXIDASE STCC-RELATED"/>
    <property type="match status" value="1"/>
</dbReference>
<evidence type="ECO:0000313" key="11">
    <source>
        <dbReference type="Proteomes" id="UP001152607"/>
    </source>
</evidence>
<evidence type="ECO:0000313" key="10">
    <source>
        <dbReference type="EMBL" id="CAI6333271.1"/>
    </source>
</evidence>
<comment type="caution">
    <text evidence="10">The sequence shown here is derived from an EMBL/GenBank/DDBJ whole genome shotgun (WGS) entry which is preliminary data.</text>
</comment>
<keyword evidence="6" id="KW-0408">Iron</keyword>
<dbReference type="GO" id="GO:0046872">
    <property type="term" value="F:metal ion binding"/>
    <property type="evidence" value="ECO:0007669"/>
    <property type="project" value="UniProtKB-KW"/>
</dbReference>
<dbReference type="InterPro" id="IPR000028">
    <property type="entry name" value="Chloroperoxidase"/>
</dbReference>
<sequence length="264" mass="29363">MRFIALPVAVLGFSVLGWADPVPEWHPPTVTDFRGPCPMMNTLANHGYLPHDGRNITKEAVVSAMGSALNFDPALANIMFEQAVIANPEPNATFFSLDDLNRHNVLEHDASLSRMDAYFGSNHVFDQATFNETRAYWGPIIDADMIANSKVARQLASKAFNPTYRFTEHIEDFSLGEMAAPFIAFGDIKKVTVDRELVVYLFENERLPTELGWTRKTQVIKVEDILAINGKIGAATSLFTVDNAPNTTAHDMNRRRDLHAGIPC</sequence>
<evidence type="ECO:0000256" key="3">
    <source>
        <dbReference type="ARBA" id="ARBA00022617"/>
    </source>
</evidence>
<evidence type="ECO:0000256" key="1">
    <source>
        <dbReference type="ARBA" id="ARBA00001970"/>
    </source>
</evidence>
<dbReference type="InterPro" id="IPR036851">
    <property type="entry name" value="Chloroperoxidase-like_sf"/>
</dbReference>
<gene>
    <name evidence="10" type="ORF">PDIGIT_LOCUS6309</name>
</gene>
<evidence type="ECO:0000256" key="7">
    <source>
        <dbReference type="ARBA" id="ARBA00025795"/>
    </source>
</evidence>
<dbReference type="OrthoDB" id="407298at2759"/>
<dbReference type="Pfam" id="PF01328">
    <property type="entry name" value="Peroxidase_2"/>
    <property type="match status" value="1"/>
</dbReference>
<evidence type="ECO:0000256" key="5">
    <source>
        <dbReference type="ARBA" id="ARBA00023002"/>
    </source>
</evidence>
<evidence type="ECO:0000259" key="9">
    <source>
        <dbReference type="PROSITE" id="PS51405"/>
    </source>
</evidence>
<feature type="domain" description="Heme haloperoxidase family profile" evidence="9">
    <location>
        <begin position="21"/>
        <end position="227"/>
    </location>
</feature>
<dbReference type="PANTHER" id="PTHR33577:SF7">
    <property type="entry name" value="HEME HALOPEROXIDASE FAMILY PROFILE DOMAIN-CONTAINING PROTEIN"/>
    <property type="match status" value="1"/>
</dbReference>
<keyword evidence="11" id="KW-1185">Reference proteome</keyword>
<dbReference type="Proteomes" id="UP001152607">
    <property type="component" value="Unassembled WGS sequence"/>
</dbReference>
<dbReference type="SUPFAM" id="SSF47571">
    <property type="entry name" value="Cloroperoxidase"/>
    <property type="match status" value="1"/>
</dbReference>
<dbReference type="EMBL" id="CAOQHR010000004">
    <property type="protein sequence ID" value="CAI6333271.1"/>
    <property type="molecule type" value="Genomic_DNA"/>
</dbReference>
<keyword evidence="5" id="KW-0560">Oxidoreductase</keyword>
<keyword evidence="2" id="KW-0575">Peroxidase</keyword>
<dbReference type="AlphaFoldDB" id="A0A9W4UBP9"/>
<proteinExistence type="inferred from homology"/>
<protein>
    <recommendedName>
        <fullName evidence="9">Heme haloperoxidase family profile domain-containing protein</fullName>
    </recommendedName>
</protein>
<dbReference type="GO" id="GO:0004601">
    <property type="term" value="F:peroxidase activity"/>
    <property type="evidence" value="ECO:0007669"/>
    <property type="project" value="UniProtKB-KW"/>
</dbReference>
<keyword evidence="8" id="KW-0732">Signal</keyword>
<feature type="signal peptide" evidence="8">
    <location>
        <begin position="1"/>
        <end position="19"/>
    </location>
</feature>
<evidence type="ECO:0000256" key="8">
    <source>
        <dbReference type="SAM" id="SignalP"/>
    </source>
</evidence>
<evidence type="ECO:0000256" key="2">
    <source>
        <dbReference type="ARBA" id="ARBA00022559"/>
    </source>
</evidence>
<dbReference type="PROSITE" id="PS51405">
    <property type="entry name" value="HEME_HALOPEROXIDASE"/>
    <property type="match status" value="1"/>
</dbReference>
<dbReference type="Gene3D" id="1.10.489.10">
    <property type="entry name" value="Chloroperoxidase-like"/>
    <property type="match status" value="1"/>
</dbReference>
<feature type="chain" id="PRO_5040792155" description="Heme haloperoxidase family profile domain-containing protein" evidence="8">
    <location>
        <begin position="20"/>
        <end position="264"/>
    </location>
</feature>
<name>A0A9W4UBP9_9PLEO</name>
<evidence type="ECO:0000256" key="4">
    <source>
        <dbReference type="ARBA" id="ARBA00022723"/>
    </source>
</evidence>
<accession>A0A9W4UBP9</accession>
<comment type="cofactor">
    <cofactor evidence="1">
        <name>heme b</name>
        <dbReference type="ChEBI" id="CHEBI:60344"/>
    </cofactor>
</comment>
<comment type="similarity">
    <text evidence="7">Belongs to the chloroperoxidase family.</text>
</comment>
<keyword evidence="4" id="KW-0479">Metal-binding</keyword>
<keyword evidence="3" id="KW-0349">Heme</keyword>